<dbReference type="AlphaFoldDB" id="A0A4Y5Z0C5"/>
<dbReference type="InterPro" id="IPR011990">
    <property type="entry name" value="TPR-like_helical_dom_sf"/>
</dbReference>
<evidence type="ECO:0000256" key="1">
    <source>
        <dbReference type="SAM" id="SignalP"/>
    </source>
</evidence>
<keyword evidence="1" id="KW-0732">Signal</keyword>
<keyword evidence="3" id="KW-1185">Reference proteome</keyword>
<feature type="signal peptide" evidence="1">
    <location>
        <begin position="1"/>
        <end position="25"/>
    </location>
</feature>
<dbReference type="OrthoDB" id="7063913at2"/>
<evidence type="ECO:0000313" key="2">
    <source>
        <dbReference type="EMBL" id="QDE37903.1"/>
    </source>
</evidence>
<feature type="chain" id="PRO_5021226006" evidence="1">
    <location>
        <begin position="26"/>
        <end position="240"/>
    </location>
</feature>
<dbReference type="SUPFAM" id="SSF81901">
    <property type="entry name" value="HCP-like"/>
    <property type="match status" value="1"/>
</dbReference>
<dbReference type="EMBL" id="CP041046">
    <property type="protein sequence ID" value="QDE37903.1"/>
    <property type="molecule type" value="Genomic_DNA"/>
</dbReference>
<dbReference type="RefSeq" id="WP_139978852.1">
    <property type="nucleotide sequence ID" value="NZ_CP041046.1"/>
</dbReference>
<evidence type="ECO:0000313" key="3">
    <source>
        <dbReference type="Proteomes" id="UP000316093"/>
    </source>
</evidence>
<proteinExistence type="predicted"/>
<dbReference type="KEGG" id="lpy:FIV34_01140"/>
<sequence length="240" mass="26032">MQHLMHAAKALVFAALMIAGTAAYAEDAPEHVTDKELSDAHCAIGMEKFLPGDYFYCVGAQNYGTEHFEAAQRLFEKAASWASKPAQYVLGVMALNGDHQPMNRPLAAAWFTLAAERNTPRFTQPLQALSATLTPDERRRADAYLLDMKRTYADAVAAPRAETRYHDGMAQLKSSGGNSYCMEGGLDVRDLAEGKAPSSCPPTIAVVQFVDKQANNVFEDWTGHVTVGPLQVATPPATTP</sequence>
<reference evidence="2 3" key="1">
    <citation type="submission" date="2019-06" db="EMBL/GenBank/DDBJ databases">
        <title>A complete genome sequence for Luteibacter pinisoli MAH-14.</title>
        <authorList>
            <person name="Baltrus D.A."/>
        </authorList>
    </citation>
    <scope>NUCLEOTIDE SEQUENCE [LARGE SCALE GENOMIC DNA]</scope>
    <source>
        <strain evidence="2 3">MAH-14</strain>
    </source>
</reference>
<gene>
    <name evidence="2" type="ORF">FIV34_01140</name>
</gene>
<protein>
    <submittedName>
        <fullName evidence="2">Sel1 repeat family protein</fullName>
    </submittedName>
</protein>
<dbReference type="Gene3D" id="1.25.40.10">
    <property type="entry name" value="Tetratricopeptide repeat domain"/>
    <property type="match status" value="1"/>
</dbReference>
<dbReference type="Proteomes" id="UP000316093">
    <property type="component" value="Chromosome"/>
</dbReference>
<accession>A0A4Y5Z0C5</accession>
<name>A0A4Y5Z0C5_9GAMM</name>
<organism evidence="2 3">
    <name type="scientific">Luteibacter pinisoli</name>
    <dbReference type="NCBI Taxonomy" id="2589080"/>
    <lineage>
        <taxon>Bacteria</taxon>
        <taxon>Pseudomonadati</taxon>
        <taxon>Pseudomonadota</taxon>
        <taxon>Gammaproteobacteria</taxon>
        <taxon>Lysobacterales</taxon>
        <taxon>Rhodanobacteraceae</taxon>
        <taxon>Luteibacter</taxon>
    </lineage>
</organism>